<feature type="domain" description="Gnk2-homologous" evidence="3">
    <location>
        <begin position="1"/>
        <end position="102"/>
    </location>
</feature>
<organism evidence="4 5">
    <name type="scientific">Vitis vinifera</name>
    <name type="common">Grape</name>
    <dbReference type="NCBI Taxonomy" id="29760"/>
    <lineage>
        <taxon>Eukaryota</taxon>
        <taxon>Viridiplantae</taxon>
        <taxon>Streptophyta</taxon>
        <taxon>Embryophyta</taxon>
        <taxon>Tracheophyta</taxon>
        <taxon>Spermatophyta</taxon>
        <taxon>Magnoliopsida</taxon>
        <taxon>eudicotyledons</taxon>
        <taxon>Gunneridae</taxon>
        <taxon>Pentapetalae</taxon>
        <taxon>rosids</taxon>
        <taxon>Vitales</taxon>
        <taxon>Vitaceae</taxon>
        <taxon>Viteae</taxon>
        <taxon>Vitis</taxon>
    </lineage>
</organism>
<dbReference type="AlphaFoldDB" id="A0A438CDB2"/>
<dbReference type="Gene3D" id="3.30.430.20">
    <property type="entry name" value="Gnk2 domain, C-X8-C-X2-C motif"/>
    <property type="match status" value="1"/>
</dbReference>
<evidence type="ECO:0000313" key="5">
    <source>
        <dbReference type="Proteomes" id="UP000288805"/>
    </source>
</evidence>
<dbReference type="InterPro" id="IPR002902">
    <property type="entry name" value="GNK2"/>
</dbReference>
<accession>A0A438CDB2</accession>
<gene>
    <name evidence="4" type="ORF">CK203_109888</name>
</gene>
<evidence type="ECO:0000259" key="3">
    <source>
        <dbReference type="PROSITE" id="PS51473"/>
    </source>
</evidence>
<reference evidence="4 5" key="1">
    <citation type="journal article" date="2018" name="PLoS Genet.">
        <title>Population sequencing reveals clonal diversity and ancestral inbreeding in the grapevine cultivar Chardonnay.</title>
        <authorList>
            <person name="Roach M.J."/>
            <person name="Johnson D.L."/>
            <person name="Bohlmann J."/>
            <person name="van Vuuren H.J."/>
            <person name="Jones S.J."/>
            <person name="Pretorius I.S."/>
            <person name="Schmidt S.A."/>
            <person name="Borneman A.R."/>
        </authorList>
    </citation>
    <scope>NUCLEOTIDE SEQUENCE [LARGE SCALE GENOMIC DNA]</scope>
    <source>
        <strain evidence="5">cv. Chardonnay</strain>
        <tissue evidence="4">Leaf</tissue>
    </source>
</reference>
<evidence type="ECO:0000256" key="2">
    <source>
        <dbReference type="ARBA" id="ARBA00022737"/>
    </source>
</evidence>
<comment type="caution">
    <text evidence="4">The sequence shown here is derived from an EMBL/GenBank/DDBJ whole genome shotgun (WGS) entry which is preliminary data.</text>
</comment>
<sequence>MTSNESVTPYLLCSLRWRTMEENEGERIETLLKITAKQALRLLPYCYSLGGTRYKLDGEAARGHWNKCLVGAIGGLSLCCKGKQGARALSRSCIVRYEVYPFYQLVSIPLARAGIRFGAVFYIKRQR</sequence>
<keyword evidence="2" id="KW-0677">Repeat</keyword>
<dbReference type="EMBL" id="QGNW01002306">
    <property type="protein sequence ID" value="RVW21221.1"/>
    <property type="molecule type" value="Genomic_DNA"/>
</dbReference>
<dbReference type="Proteomes" id="UP000288805">
    <property type="component" value="Unassembled WGS sequence"/>
</dbReference>
<proteinExistence type="predicted"/>
<dbReference type="InterPro" id="IPR038408">
    <property type="entry name" value="GNK2_sf"/>
</dbReference>
<keyword evidence="1" id="KW-0732">Signal</keyword>
<name>A0A438CDB2_VITVI</name>
<evidence type="ECO:0000256" key="1">
    <source>
        <dbReference type="ARBA" id="ARBA00022729"/>
    </source>
</evidence>
<protein>
    <recommendedName>
        <fullName evidence="3">Gnk2-homologous domain-containing protein</fullName>
    </recommendedName>
</protein>
<evidence type="ECO:0000313" key="4">
    <source>
        <dbReference type="EMBL" id="RVW21221.1"/>
    </source>
</evidence>
<dbReference type="PROSITE" id="PS51473">
    <property type="entry name" value="GNK2"/>
    <property type="match status" value="1"/>
</dbReference>